<reference evidence="2 3" key="2">
    <citation type="submission" date="2020-07" db="EMBL/GenBank/DDBJ databases">
        <title>Genome assembly of wild tea tree DASZ reveals pedigree and selection history of tea varieties.</title>
        <authorList>
            <person name="Zhang W."/>
        </authorList>
    </citation>
    <scope>NUCLEOTIDE SEQUENCE [LARGE SCALE GENOMIC DNA]</scope>
    <source>
        <strain evidence="3">cv. G240</strain>
        <tissue evidence="2">Leaf</tissue>
    </source>
</reference>
<feature type="region of interest" description="Disordered" evidence="1">
    <location>
        <begin position="1"/>
        <end position="22"/>
    </location>
</feature>
<accession>A0A7J7GK44</accession>
<evidence type="ECO:0000313" key="3">
    <source>
        <dbReference type="Proteomes" id="UP000593564"/>
    </source>
</evidence>
<organism evidence="2 3">
    <name type="scientific">Camellia sinensis</name>
    <name type="common">Tea plant</name>
    <name type="synonym">Thea sinensis</name>
    <dbReference type="NCBI Taxonomy" id="4442"/>
    <lineage>
        <taxon>Eukaryota</taxon>
        <taxon>Viridiplantae</taxon>
        <taxon>Streptophyta</taxon>
        <taxon>Embryophyta</taxon>
        <taxon>Tracheophyta</taxon>
        <taxon>Spermatophyta</taxon>
        <taxon>Magnoliopsida</taxon>
        <taxon>eudicotyledons</taxon>
        <taxon>Gunneridae</taxon>
        <taxon>Pentapetalae</taxon>
        <taxon>asterids</taxon>
        <taxon>Ericales</taxon>
        <taxon>Theaceae</taxon>
        <taxon>Camellia</taxon>
    </lineage>
</organism>
<dbReference type="EMBL" id="JACBKZ010000010">
    <property type="protein sequence ID" value="KAF5939796.1"/>
    <property type="molecule type" value="Genomic_DNA"/>
</dbReference>
<feature type="region of interest" description="Disordered" evidence="1">
    <location>
        <begin position="208"/>
        <end position="234"/>
    </location>
</feature>
<protein>
    <submittedName>
        <fullName evidence="2">Uncharacterized protein</fullName>
    </submittedName>
</protein>
<evidence type="ECO:0000256" key="1">
    <source>
        <dbReference type="SAM" id="MobiDB-lite"/>
    </source>
</evidence>
<name>A0A7J7GK44_CAMSI</name>
<proteinExistence type="predicted"/>
<dbReference type="Proteomes" id="UP000593564">
    <property type="component" value="Unassembled WGS sequence"/>
</dbReference>
<dbReference type="AlphaFoldDB" id="A0A7J7GK44"/>
<keyword evidence="3" id="KW-1185">Reference proteome</keyword>
<feature type="region of interest" description="Disordered" evidence="1">
    <location>
        <begin position="117"/>
        <end position="143"/>
    </location>
</feature>
<comment type="caution">
    <text evidence="2">The sequence shown here is derived from an EMBL/GenBank/DDBJ whole genome shotgun (WGS) entry which is preliminary data.</text>
</comment>
<sequence length="234" mass="25529">MPTFHSRTSHNNLIRPSSPHSEQTLPFRLNNVEGQTQLGWFMETITGYSRVDDRLLEMLQRDPTFRTGMVRSENNEHMDESLSISIPIIPSAASPNCDCHIPVNLIHSCNRIPSTTDLDDSSGHAQSGTALKQPAGVKPTGGGDFSPCTTLTVNRPVAPVLNSMGDYSLGSSQPGNIGKGFSIAPTTKHYCQLLHYTRKSGFRTHDLAAPKSSHRRSRSSEPRMDFIGGGGAEK</sequence>
<gene>
    <name evidence="2" type="ORF">HYC85_020963</name>
</gene>
<reference evidence="3" key="1">
    <citation type="journal article" date="2020" name="Nat. Commun.">
        <title>Genome assembly of wild tea tree DASZ reveals pedigree and selection history of tea varieties.</title>
        <authorList>
            <person name="Zhang W."/>
            <person name="Zhang Y."/>
            <person name="Qiu H."/>
            <person name="Guo Y."/>
            <person name="Wan H."/>
            <person name="Zhang X."/>
            <person name="Scossa F."/>
            <person name="Alseekh S."/>
            <person name="Zhang Q."/>
            <person name="Wang P."/>
            <person name="Xu L."/>
            <person name="Schmidt M.H."/>
            <person name="Jia X."/>
            <person name="Li D."/>
            <person name="Zhu A."/>
            <person name="Guo F."/>
            <person name="Chen W."/>
            <person name="Ni D."/>
            <person name="Usadel B."/>
            <person name="Fernie A.R."/>
            <person name="Wen W."/>
        </authorList>
    </citation>
    <scope>NUCLEOTIDE SEQUENCE [LARGE SCALE GENOMIC DNA]</scope>
    <source>
        <strain evidence="3">cv. G240</strain>
    </source>
</reference>
<evidence type="ECO:0000313" key="2">
    <source>
        <dbReference type="EMBL" id="KAF5939796.1"/>
    </source>
</evidence>